<organism evidence="1 2">
    <name type="scientific">Marinobacterium zhoushanense</name>
    <dbReference type="NCBI Taxonomy" id="1679163"/>
    <lineage>
        <taxon>Bacteria</taxon>
        <taxon>Pseudomonadati</taxon>
        <taxon>Pseudomonadota</taxon>
        <taxon>Gammaproteobacteria</taxon>
        <taxon>Oceanospirillales</taxon>
        <taxon>Oceanospirillaceae</taxon>
        <taxon>Marinobacterium</taxon>
    </lineage>
</organism>
<gene>
    <name evidence="1" type="primary">rkpO</name>
    <name evidence="1" type="ORF">GCM10011352_37380</name>
</gene>
<accession>A0ABQ1KTK4</accession>
<keyword evidence="2" id="KW-1185">Reference proteome</keyword>
<keyword evidence="1" id="KW-0378">Hydrolase</keyword>
<name>A0ABQ1KTK4_9GAMM</name>
<evidence type="ECO:0000313" key="2">
    <source>
        <dbReference type="Proteomes" id="UP000629025"/>
    </source>
</evidence>
<proteinExistence type="predicted"/>
<comment type="caution">
    <text evidence="1">The sequence shown here is derived from an EMBL/GenBank/DDBJ whole genome shotgun (WGS) entry which is preliminary data.</text>
</comment>
<sequence>MKFVFRVDASIKMGGGHWLRCLALADTLLAKGHQVSFVYAESIPALLKRVEQRPIALFELSASRATELDARLTGELVRRESADWLILDGYHFDSSYRQVLSLSSGVRLLLIDDLNDSGPLYADAVLNSTIYAEELSYSVSGNAFDSPCDLLLGPKYVLLPQAYYRVSVSGMAQRRYLFVNFGATDAAGLTLSALKILNELGFRRDVCVVTGPAMKQHLDVSSLCRRYGYTHLHDLPDLSNVLAQSRLALTAAGSTLHELAFMGVPAVFLVVSDNQLRSARCHQARGWCNWYDGRDAGGLRRAVTEIINWWNDEDELYKRATQACSLIDGHGAERVAEYLQQSR</sequence>
<dbReference type="Gene3D" id="3.40.50.11190">
    <property type="match status" value="1"/>
</dbReference>
<dbReference type="EMBL" id="BMIJ01000008">
    <property type="protein sequence ID" value="GGC07627.1"/>
    <property type="molecule type" value="Genomic_DNA"/>
</dbReference>
<dbReference type="Gene3D" id="3.40.50.2000">
    <property type="entry name" value="Glycogen Phosphorylase B"/>
    <property type="match status" value="1"/>
</dbReference>
<dbReference type="Proteomes" id="UP000629025">
    <property type="component" value="Unassembled WGS sequence"/>
</dbReference>
<reference evidence="2" key="1">
    <citation type="journal article" date="2019" name="Int. J. Syst. Evol. Microbiol.">
        <title>The Global Catalogue of Microorganisms (GCM) 10K type strain sequencing project: providing services to taxonomists for standard genome sequencing and annotation.</title>
        <authorList>
            <consortium name="The Broad Institute Genomics Platform"/>
            <consortium name="The Broad Institute Genome Sequencing Center for Infectious Disease"/>
            <person name="Wu L."/>
            <person name="Ma J."/>
        </authorList>
    </citation>
    <scope>NUCLEOTIDE SEQUENCE [LARGE SCALE GENOMIC DNA]</scope>
    <source>
        <strain evidence="2">CGMCC 1.15341</strain>
    </source>
</reference>
<dbReference type="RefSeq" id="WP_188751139.1">
    <property type="nucleotide sequence ID" value="NZ_BMIJ01000008.1"/>
</dbReference>
<dbReference type="SUPFAM" id="SSF53756">
    <property type="entry name" value="UDP-Glycosyltransferase/glycogen phosphorylase"/>
    <property type="match status" value="1"/>
</dbReference>
<dbReference type="NCBIfam" id="TIGR03590">
    <property type="entry name" value="PseG"/>
    <property type="match status" value="1"/>
</dbReference>
<dbReference type="GO" id="GO:0016787">
    <property type="term" value="F:hydrolase activity"/>
    <property type="evidence" value="ECO:0007669"/>
    <property type="project" value="UniProtKB-KW"/>
</dbReference>
<evidence type="ECO:0000313" key="1">
    <source>
        <dbReference type="EMBL" id="GGC07627.1"/>
    </source>
</evidence>
<protein>
    <submittedName>
        <fullName evidence="1">UDP-2,4-diacetamido-2,4, 6-trideoxy-beta-L-altropyranose hydrolase</fullName>
    </submittedName>
</protein>
<dbReference type="InterPro" id="IPR020023">
    <property type="entry name" value="PseG"/>
</dbReference>